<dbReference type="GO" id="GO:0010088">
    <property type="term" value="P:phloem development"/>
    <property type="evidence" value="ECO:0007669"/>
    <property type="project" value="InterPro"/>
</dbReference>
<dbReference type="InterPro" id="IPR039299">
    <property type="entry name" value="SEOA"/>
</dbReference>
<dbReference type="InterPro" id="IPR027944">
    <property type="entry name" value="SEO_C"/>
</dbReference>
<organism evidence="3 4">
    <name type="scientific">Phaseolus angularis</name>
    <name type="common">Azuki bean</name>
    <name type="synonym">Vigna angularis</name>
    <dbReference type="NCBI Taxonomy" id="3914"/>
    <lineage>
        <taxon>Eukaryota</taxon>
        <taxon>Viridiplantae</taxon>
        <taxon>Streptophyta</taxon>
        <taxon>Embryophyta</taxon>
        <taxon>Tracheophyta</taxon>
        <taxon>Spermatophyta</taxon>
        <taxon>Magnoliopsida</taxon>
        <taxon>eudicotyledons</taxon>
        <taxon>Gunneridae</taxon>
        <taxon>Pentapetalae</taxon>
        <taxon>rosids</taxon>
        <taxon>fabids</taxon>
        <taxon>Fabales</taxon>
        <taxon>Fabaceae</taxon>
        <taxon>Papilionoideae</taxon>
        <taxon>50 kb inversion clade</taxon>
        <taxon>NPAAA clade</taxon>
        <taxon>indigoferoid/millettioid clade</taxon>
        <taxon>Phaseoleae</taxon>
        <taxon>Vigna</taxon>
    </lineage>
</organism>
<dbReference type="PANTHER" id="PTHR33232:SF10">
    <property type="entry name" value="SIEVE ELEMENT OCCLUSION-RELATED"/>
    <property type="match status" value="1"/>
</dbReference>
<sequence length="590" mass="67605">MEMVPRKMQSRASRHIFSASDDTTMTKNVRATHAPDDRHVEVRPLLNVVQDIFLRVASLIPDIVKGKPVQMDAMKDSIQQSNLTEVMLDVTNYIVEFHELPSRYIDPEAPEMLTASTLIPGAVYWTIRSSVSCASHLLGITGLIHGYMTTVVESWELSSLAHKLDNLNGHLRKQLTLCQLHLDDNKQREAFETLRLLFETPHQDNLKALKAMFCSNDDPLPLFDGSSKQRVSIDVLRRKIVLLYISDLHNVPDQELVIFEQMYLESRQDSTRLESQYELVWIPVVDKEIPWTELKPKLEKLQSTMSWYSIYDPSVLEPATIRYIKEVWLFKAKPILVNLNALPMMWIWGSSAYPFSSSKEEALWNNETWGLLLLADTIDPSLLYWISEGKYICLYGGDDMDWIRKFTSTAHSLAKALQLPLEMIYVGKSNPGKKVQEINNAIQEEKLSTVLPDLAIIWFFWVRLESMWQSKSQHSKTVEEDHIMHEVMRILTYDSGDPGWAVISQGTGRMAQGKGDTFLRCLNEHEQWIATAKDKGILPAMADYIQGLHTPHHCNRLILPGGSGEVPDRVVCAECGRTMDKFYMYRCCNE</sequence>
<proteinExistence type="predicted"/>
<evidence type="ECO:0000313" key="3">
    <source>
        <dbReference type="EMBL" id="KAG2410437.1"/>
    </source>
</evidence>
<gene>
    <name evidence="3" type="ORF">HKW66_Vig0011020</name>
</gene>
<dbReference type="InterPro" id="IPR027942">
    <property type="entry name" value="SEO_N"/>
</dbReference>
<dbReference type="Pfam" id="PF14576">
    <property type="entry name" value="SEO_N"/>
    <property type="match status" value="1"/>
</dbReference>
<evidence type="ECO:0000259" key="1">
    <source>
        <dbReference type="Pfam" id="PF14576"/>
    </source>
</evidence>
<feature type="domain" description="Sieve element occlusion C-terminal" evidence="2">
    <location>
        <begin position="358"/>
        <end position="589"/>
    </location>
</feature>
<dbReference type="EMBL" id="JABFOF010000001">
    <property type="protein sequence ID" value="KAG2410437.1"/>
    <property type="molecule type" value="Genomic_DNA"/>
</dbReference>
<evidence type="ECO:0000313" key="4">
    <source>
        <dbReference type="Proteomes" id="UP000743370"/>
    </source>
</evidence>
<dbReference type="Proteomes" id="UP000743370">
    <property type="component" value="Unassembled WGS sequence"/>
</dbReference>
<name>A0A8T0LEK4_PHAAN</name>
<comment type="caution">
    <text evidence="3">The sequence shown here is derived from an EMBL/GenBank/DDBJ whole genome shotgun (WGS) entry which is preliminary data.</text>
</comment>
<protein>
    <submittedName>
        <fullName evidence="3">Protein SIEVE ELEMENT OCCLUSION B-like protein</fullName>
    </submittedName>
</protein>
<reference evidence="3 4" key="1">
    <citation type="submission" date="2020-05" db="EMBL/GenBank/DDBJ databases">
        <title>Vigna angularis (adzuki bean) Var. LongXiaoDou No. 4 denovo assembly.</title>
        <authorList>
            <person name="Xiang H."/>
        </authorList>
    </citation>
    <scope>NUCLEOTIDE SEQUENCE [LARGE SCALE GENOMIC DNA]</scope>
    <source>
        <tissue evidence="3">Leaf</tissue>
    </source>
</reference>
<dbReference type="AlphaFoldDB" id="A0A8T0LEK4"/>
<dbReference type="Pfam" id="PF14577">
    <property type="entry name" value="SEO_C"/>
    <property type="match status" value="1"/>
</dbReference>
<feature type="domain" description="Sieve element occlusion N-terminal" evidence="1">
    <location>
        <begin position="81"/>
        <end position="202"/>
    </location>
</feature>
<dbReference type="PANTHER" id="PTHR33232">
    <property type="entry name" value="PROTEIN SIEVE ELEMENT OCCLUSION B-LIKE"/>
    <property type="match status" value="1"/>
</dbReference>
<evidence type="ECO:0000259" key="2">
    <source>
        <dbReference type="Pfam" id="PF14577"/>
    </source>
</evidence>
<accession>A0A8T0LEK4</accession>